<keyword evidence="5" id="KW-1185">Reference proteome</keyword>
<keyword evidence="1" id="KW-0560">Oxidoreductase</keyword>
<dbReference type="InterPro" id="IPR002880">
    <property type="entry name" value="Pyrv_Fd/Flavodoxin_OxRdtase_N"/>
</dbReference>
<comment type="caution">
    <text evidence="4">The sequence shown here is derived from an EMBL/GenBank/DDBJ whole genome shotgun (WGS) entry which is preliminary data.</text>
</comment>
<dbReference type="SUPFAM" id="SSF52518">
    <property type="entry name" value="Thiamin diphosphate-binding fold (THDP-binding)"/>
    <property type="match status" value="1"/>
</dbReference>
<dbReference type="CDD" id="cd07034">
    <property type="entry name" value="TPP_PYR_PFOR_IOR-alpha_like"/>
    <property type="match status" value="1"/>
</dbReference>
<sequence length="377" mass="41663">MSQEPRLVQGNEACAEGAIYAGMSFYAGYPITPSTEIAEILARRLPQVGGKFIQMEDEIASMAAVVGASLTGAKSMTATSGPGFSLKQENIGFACMAEIPCVVVNVQRLGPSTGVATAPAQGDVMQARWGTHGDHPIIALTPSSVREAFDLTVKAFNLAEKFRIPVIILMDEVVGHMREKVILPEPGELPIYDRNKLSCQREDYYPYRAELNQAPPMAAFGAGYRYHVTGLYHDEDGFATEKPEIIDRLLKRLHQKVLSNLDEIIAYQRDNIEAARLVVISYGGTSRAVNRAVKLAREEGYQVGTFRPQTIWPFPGEQVARLAEEGKKLLVAEMNCGQMLLEVERVIRGRTEVYSCLQADGELIRPETILKKIREVY</sequence>
<dbReference type="Pfam" id="PF17147">
    <property type="entry name" value="PFOR_II"/>
    <property type="match status" value="1"/>
</dbReference>
<dbReference type="SUPFAM" id="SSF52922">
    <property type="entry name" value="TK C-terminal domain-like"/>
    <property type="match status" value="1"/>
</dbReference>
<dbReference type="InterPro" id="IPR052368">
    <property type="entry name" value="2-oxoacid_oxidoreductase"/>
</dbReference>
<evidence type="ECO:0000313" key="4">
    <source>
        <dbReference type="EMBL" id="MDO7786159.1"/>
    </source>
</evidence>
<dbReference type="InterPro" id="IPR029061">
    <property type="entry name" value="THDP-binding"/>
</dbReference>
<reference evidence="4" key="2">
    <citation type="submission" date="2023-03" db="EMBL/GenBank/DDBJ databases">
        <authorList>
            <person name="Zhang Z."/>
        </authorList>
    </citation>
    <scope>NUCLEOTIDE SEQUENCE</scope>
    <source>
        <strain evidence="4">DSA</strain>
    </source>
</reference>
<dbReference type="FunFam" id="3.40.50.970:FF:000022">
    <property type="entry name" value="2-oxoglutarate ferredoxin oxidoreductase alpha subunit"/>
    <property type="match status" value="1"/>
</dbReference>
<accession>A0AAW7ZA51</accession>
<protein>
    <submittedName>
        <fullName evidence="4">2-oxoacid:acceptor oxidoreductase subunit alpha</fullName>
    </submittedName>
</protein>
<feature type="domain" description="Pyruvate flavodoxin/ferredoxin oxidoreductase pyrimidine binding" evidence="2">
    <location>
        <begin position="16"/>
        <end position="244"/>
    </location>
</feature>
<feature type="domain" description="Pyruvate:ferredoxin oxidoreductase core" evidence="3">
    <location>
        <begin position="275"/>
        <end position="369"/>
    </location>
</feature>
<evidence type="ECO:0000259" key="3">
    <source>
        <dbReference type="Pfam" id="PF17147"/>
    </source>
</evidence>
<dbReference type="EMBL" id="JARPTC010000003">
    <property type="protein sequence ID" value="MDO7786159.1"/>
    <property type="molecule type" value="Genomic_DNA"/>
</dbReference>
<dbReference type="RefSeq" id="WP_304541026.1">
    <property type="nucleotide sequence ID" value="NZ_JARPTC010000003.1"/>
</dbReference>
<dbReference type="InterPro" id="IPR033412">
    <property type="entry name" value="PFOR_II"/>
</dbReference>
<dbReference type="PANTHER" id="PTHR43088">
    <property type="entry name" value="SUBUNIT OF PYRUVATE:FLAVODOXIN OXIDOREDUCTASE-RELATED"/>
    <property type="match status" value="1"/>
</dbReference>
<evidence type="ECO:0000256" key="1">
    <source>
        <dbReference type="ARBA" id="ARBA00023002"/>
    </source>
</evidence>
<dbReference type="Proteomes" id="UP001172911">
    <property type="component" value="Unassembled WGS sequence"/>
</dbReference>
<dbReference type="AlphaFoldDB" id="A0AAW7ZA51"/>
<dbReference type="Gene3D" id="3.40.50.920">
    <property type="match status" value="1"/>
</dbReference>
<dbReference type="NCBIfam" id="NF006412">
    <property type="entry name" value="PRK08659.1"/>
    <property type="match status" value="1"/>
</dbReference>
<evidence type="ECO:0000259" key="2">
    <source>
        <dbReference type="Pfam" id="PF01855"/>
    </source>
</evidence>
<dbReference type="PANTHER" id="PTHR43088:SF1">
    <property type="entry name" value="SUBUNIT OF PYRUVATE:FLAVODOXIN OXIDOREDUCTASE"/>
    <property type="match status" value="1"/>
</dbReference>
<dbReference type="Gene3D" id="3.40.50.970">
    <property type="match status" value="1"/>
</dbReference>
<organism evidence="4 5">
    <name type="scientific">Desulforamulus aquiferis</name>
    <dbReference type="NCBI Taxonomy" id="1397668"/>
    <lineage>
        <taxon>Bacteria</taxon>
        <taxon>Bacillati</taxon>
        <taxon>Bacillota</taxon>
        <taxon>Clostridia</taxon>
        <taxon>Eubacteriales</taxon>
        <taxon>Peptococcaceae</taxon>
        <taxon>Desulforamulus</taxon>
    </lineage>
</organism>
<gene>
    <name evidence="4" type="ORF">P6N53_02850</name>
</gene>
<reference evidence="4" key="1">
    <citation type="journal article" date="2023" name="J. Hazard. Mater.">
        <title>Anaerobic biodegradation of pyrene and benzo[a]pyrene by a new sulfate-reducing Desulforamulus aquiferis strain DSA.</title>
        <authorList>
            <person name="Zhang Z."/>
            <person name="Sun J."/>
            <person name="Gong X."/>
            <person name="Wang C."/>
            <person name="Wang H."/>
        </authorList>
    </citation>
    <scope>NUCLEOTIDE SEQUENCE</scope>
    <source>
        <strain evidence="4">DSA</strain>
    </source>
</reference>
<evidence type="ECO:0000313" key="5">
    <source>
        <dbReference type="Proteomes" id="UP001172911"/>
    </source>
</evidence>
<name>A0AAW7ZA51_9FIRM</name>
<dbReference type="GO" id="GO:0016491">
    <property type="term" value="F:oxidoreductase activity"/>
    <property type="evidence" value="ECO:0007669"/>
    <property type="project" value="UniProtKB-KW"/>
</dbReference>
<proteinExistence type="predicted"/>
<dbReference type="InterPro" id="IPR009014">
    <property type="entry name" value="Transketo_C/PFOR_II"/>
</dbReference>
<dbReference type="Pfam" id="PF01855">
    <property type="entry name" value="POR_N"/>
    <property type="match status" value="1"/>
</dbReference>